<evidence type="ECO:0000313" key="3">
    <source>
        <dbReference type="Proteomes" id="UP001189429"/>
    </source>
</evidence>
<keyword evidence="3" id="KW-1185">Reference proteome</keyword>
<evidence type="ECO:0000313" key="2">
    <source>
        <dbReference type="EMBL" id="CAK0846491.1"/>
    </source>
</evidence>
<feature type="region of interest" description="Disordered" evidence="1">
    <location>
        <begin position="1"/>
        <end position="31"/>
    </location>
</feature>
<feature type="compositionally biased region" description="Pro residues" evidence="1">
    <location>
        <begin position="153"/>
        <end position="165"/>
    </location>
</feature>
<comment type="caution">
    <text evidence="2">The sequence shown here is derived from an EMBL/GenBank/DDBJ whole genome shotgun (WGS) entry which is preliminary data.</text>
</comment>
<gene>
    <name evidence="2" type="ORF">PCOR1329_LOCUS39969</name>
</gene>
<proteinExistence type="predicted"/>
<dbReference type="Proteomes" id="UP001189429">
    <property type="component" value="Unassembled WGS sequence"/>
</dbReference>
<feature type="compositionally biased region" description="Basic residues" evidence="1">
    <location>
        <begin position="12"/>
        <end position="23"/>
    </location>
</feature>
<evidence type="ECO:0000256" key="1">
    <source>
        <dbReference type="SAM" id="MobiDB-lite"/>
    </source>
</evidence>
<organism evidence="2 3">
    <name type="scientific">Prorocentrum cordatum</name>
    <dbReference type="NCBI Taxonomy" id="2364126"/>
    <lineage>
        <taxon>Eukaryota</taxon>
        <taxon>Sar</taxon>
        <taxon>Alveolata</taxon>
        <taxon>Dinophyceae</taxon>
        <taxon>Prorocentrales</taxon>
        <taxon>Prorocentraceae</taxon>
        <taxon>Prorocentrum</taxon>
    </lineage>
</organism>
<name>A0ABN9TKW6_9DINO</name>
<protein>
    <submittedName>
        <fullName evidence="2">Uncharacterized protein</fullName>
    </submittedName>
</protein>
<feature type="region of interest" description="Disordered" evidence="1">
    <location>
        <begin position="137"/>
        <end position="170"/>
    </location>
</feature>
<reference evidence="2" key="1">
    <citation type="submission" date="2023-10" db="EMBL/GenBank/DDBJ databases">
        <authorList>
            <person name="Chen Y."/>
            <person name="Shah S."/>
            <person name="Dougan E. K."/>
            <person name="Thang M."/>
            <person name="Chan C."/>
        </authorList>
    </citation>
    <scope>NUCLEOTIDE SEQUENCE [LARGE SCALE GENOMIC DNA]</scope>
</reference>
<sequence length="236" mass="25250">MFALGDSPPTPRPKKKAAHPRKKPKEDAMPISYAKAELGYDDEDEPDLEGELEKLMADLDGTDDTFDLGRLDGVDVSLGRKVTTKDIAAGAAALYDAGFQGELKDIIGDRTDGGHMRSDRDDIIDASIAKSLHEVAKTVTASTPKAAEDDKPPAPPLPRPEPEPAGLPADLGGYKIWRAAADLSAQAFEHMHSAVETKSVGQGGEVSLVLISREGAPSVEYELARPDWQERPEGQG</sequence>
<dbReference type="EMBL" id="CAUYUJ010014826">
    <property type="protein sequence ID" value="CAK0846491.1"/>
    <property type="molecule type" value="Genomic_DNA"/>
</dbReference>
<accession>A0ABN9TKW6</accession>